<dbReference type="STRING" id="1121290.CLAOCE_04310"/>
<proteinExistence type="predicted"/>
<name>A0A1E8F247_9CLOT</name>
<reference evidence="1 2" key="1">
    <citation type="submission" date="2016-06" db="EMBL/GenBank/DDBJ databases">
        <title>Genome sequence of Clostridium acetireducens DSM 10703.</title>
        <authorList>
            <person name="Poehlein A."/>
            <person name="Fluechter S."/>
            <person name="Duerre P."/>
            <person name="Daniel R."/>
        </authorList>
    </citation>
    <scope>NUCLEOTIDE SEQUENCE [LARGE SCALE GENOMIC DNA]</scope>
    <source>
        <strain evidence="1 2">DSM 10703</strain>
    </source>
</reference>
<dbReference type="OrthoDB" id="2876964at2"/>
<protein>
    <submittedName>
        <fullName evidence="1">Uncharacterized protein</fullName>
    </submittedName>
</protein>
<accession>A0A1E8F247</accession>
<comment type="caution">
    <text evidence="1">The sequence shown here is derived from an EMBL/GenBank/DDBJ whole genome shotgun (WGS) entry which is preliminary data.</text>
</comment>
<dbReference type="EMBL" id="LZFO01000004">
    <property type="protein sequence ID" value="OFI07239.1"/>
    <property type="molecule type" value="Genomic_DNA"/>
</dbReference>
<evidence type="ECO:0000313" key="2">
    <source>
        <dbReference type="Proteomes" id="UP000175744"/>
    </source>
</evidence>
<organism evidence="1 2">
    <name type="scientific">Clostridium acetireducens DSM 10703</name>
    <dbReference type="NCBI Taxonomy" id="1121290"/>
    <lineage>
        <taxon>Bacteria</taxon>
        <taxon>Bacillati</taxon>
        <taxon>Bacillota</taxon>
        <taxon>Clostridia</taxon>
        <taxon>Eubacteriales</taxon>
        <taxon>Clostridiaceae</taxon>
        <taxon>Clostridium</taxon>
    </lineage>
</organism>
<dbReference type="PATRIC" id="fig|1121290.3.peg.436"/>
<dbReference type="AlphaFoldDB" id="A0A1E8F247"/>
<keyword evidence="2" id="KW-1185">Reference proteome</keyword>
<evidence type="ECO:0000313" key="1">
    <source>
        <dbReference type="EMBL" id="OFI07239.1"/>
    </source>
</evidence>
<dbReference type="RefSeq" id="WP_070109399.1">
    <property type="nucleotide sequence ID" value="NZ_LZFO01000004.1"/>
</dbReference>
<dbReference type="Proteomes" id="UP000175744">
    <property type="component" value="Unassembled WGS sequence"/>
</dbReference>
<sequence>MYSLSYKFINNTPMFKCNFCGKCSHVMESTSYTPLATRGCCWYFPKYTLINIKNILALGKKDFILQLLNMPNAHISQYFIEIKGLFDKKCYEDFVKNSLEENINFKDFDIKLFFRLCPFCTSTGCKLDFTLRPHPCNLYLCRTVLELCGDKYKPYSEERKDYFSYCNYFNESIKYELMENKVDLISNAEKSLEIINNMDIPAFQPKLLEDINFDNPCKIAG</sequence>
<gene>
    <name evidence="1" type="ORF">CLOACE_04310</name>
</gene>